<dbReference type="SMART" id="SM00382">
    <property type="entry name" value="AAA"/>
    <property type="match status" value="1"/>
</dbReference>
<comment type="subcellular location">
    <subcellularLocation>
        <location evidence="8">Cell inner membrane</location>
        <topology evidence="8">Peripheral membrane protein</topology>
    </subcellularLocation>
</comment>
<dbReference type="Pfam" id="PF00005">
    <property type="entry name" value="ABC_tran"/>
    <property type="match status" value="1"/>
</dbReference>
<dbReference type="PROSITE" id="PS50893">
    <property type="entry name" value="ABC_TRANSPORTER_2"/>
    <property type="match status" value="1"/>
</dbReference>
<evidence type="ECO:0000256" key="4">
    <source>
        <dbReference type="ARBA" id="ARBA00022741"/>
    </source>
</evidence>
<dbReference type="CDD" id="cd03255">
    <property type="entry name" value="ABC_MJ0796_LolCDE_FtsE"/>
    <property type="match status" value="1"/>
</dbReference>
<dbReference type="InterPro" id="IPR003593">
    <property type="entry name" value="AAA+_ATPase"/>
</dbReference>
<accession>A0A0C1QQ86</accession>
<dbReference type="InterPro" id="IPR017911">
    <property type="entry name" value="MacB-like_ATP-bd"/>
</dbReference>
<dbReference type="NCBIfam" id="TIGR02211">
    <property type="entry name" value="LolD_lipo_ex"/>
    <property type="match status" value="1"/>
</dbReference>
<reference evidence="10 11" key="1">
    <citation type="submission" date="2014-12" db="EMBL/GenBank/DDBJ databases">
        <title>Draft Genome Sequence of Pseudoalteromonas luteoviolacea HI1.</title>
        <authorList>
            <person name="Asahina A.Y."/>
            <person name="Hadfield M.G."/>
        </authorList>
    </citation>
    <scope>NUCLEOTIDE SEQUENCE [LARGE SCALE GENOMIC DNA]</scope>
    <source>
        <strain evidence="10 11">HI1</strain>
    </source>
</reference>
<comment type="function">
    <text evidence="8">Part of the ABC transporter complex LolCDE involved in the translocation of mature outer membrane-directed lipoproteins, from the inner membrane to the periplasmic chaperone, LolA. Responsible for the formation of the LolA-lipoprotein complex in an ATP-dependent manner.</text>
</comment>
<protein>
    <recommendedName>
        <fullName evidence="8">Lipoprotein-releasing system ATP-binding protein LolD</fullName>
        <ecNumber evidence="8">7.6.2.-</ecNumber>
    </recommendedName>
</protein>
<feature type="domain" description="ABC transporter" evidence="9">
    <location>
        <begin position="6"/>
        <end position="235"/>
    </location>
</feature>
<dbReference type="FunFam" id="3.40.50.300:FF:000230">
    <property type="entry name" value="Lipoprotein-releasing system ATP-binding protein LolD"/>
    <property type="match status" value="1"/>
</dbReference>
<dbReference type="EMBL" id="JWIC01000005">
    <property type="protein sequence ID" value="KID57232.1"/>
    <property type="molecule type" value="Genomic_DNA"/>
</dbReference>
<dbReference type="GO" id="GO:0022857">
    <property type="term" value="F:transmembrane transporter activity"/>
    <property type="evidence" value="ECO:0007669"/>
    <property type="project" value="TreeGrafter"/>
</dbReference>
<dbReference type="AlphaFoldDB" id="A0A0C1QQ86"/>
<dbReference type="OrthoDB" id="9801477at2"/>
<evidence type="ECO:0000256" key="5">
    <source>
        <dbReference type="ARBA" id="ARBA00022840"/>
    </source>
</evidence>
<comment type="similarity">
    <text evidence="8">Belongs to the ABC transporter superfamily. Lipoprotein translocase (TC 3.A.1.125) family.</text>
</comment>
<evidence type="ECO:0000313" key="11">
    <source>
        <dbReference type="Proteomes" id="UP000031327"/>
    </source>
</evidence>
<keyword evidence="4 8" id="KW-0547">Nucleotide-binding</keyword>
<sequence>MNDPVIQCQALNKSYHEAGNQVSVLKGVNLSLEQGETLSIVGSSGSGKSTLLHILGTLDSATEGTLKIKGTDVQTLSRAKQADFRNQHMGFIYQFHHLLMDFSALENVAMPLLIGGKSKQDAKTEAAQMLDKVGLGHRVDHRPSELSGGERQRVAIARALVTKPSLVLADEPTGNLDKHNALKIYELLNELNKEFDTSFVIVTHDLELAEKLGRVVQLDDGVLVEYQKDGGRSHA</sequence>
<dbReference type="InterPro" id="IPR027417">
    <property type="entry name" value="P-loop_NTPase"/>
</dbReference>
<keyword evidence="6 8" id="KW-1278">Translocase</keyword>
<evidence type="ECO:0000313" key="10">
    <source>
        <dbReference type="EMBL" id="KID57232.1"/>
    </source>
</evidence>
<evidence type="ECO:0000256" key="6">
    <source>
        <dbReference type="ARBA" id="ARBA00022967"/>
    </source>
</evidence>
<keyword evidence="2 8" id="KW-1003">Cell membrane</keyword>
<dbReference type="InterPro" id="IPR017871">
    <property type="entry name" value="ABC_transporter-like_CS"/>
</dbReference>
<dbReference type="PANTHER" id="PTHR24220">
    <property type="entry name" value="IMPORT ATP-BINDING PROTEIN"/>
    <property type="match status" value="1"/>
</dbReference>
<dbReference type="PANTHER" id="PTHR24220:SF689">
    <property type="entry name" value="LIPOPROTEIN-RELEASING SYSTEM ATP-BINDING PROTEIN LOLD"/>
    <property type="match status" value="1"/>
</dbReference>
<dbReference type="InterPro" id="IPR011924">
    <property type="entry name" value="LolD_lipo_ATP-bd"/>
</dbReference>
<dbReference type="SUPFAM" id="SSF52540">
    <property type="entry name" value="P-loop containing nucleoside triphosphate hydrolases"/>
    <property type="match status" value="1"/>
</dbReference>
<comment type="subunit">
    <text evidence="8">The complex is composed of two ATP-binding proteins (LolD) and two transmembrane proteins (LolC and LolE).</text>
</comment>
<gene>
    <name evidence="8" type="primary">lolD</name>
    <name evidence="10" type="ORF">JF50_08345</name>
</gene>
<dbReference type="PROSITE" id="PS00211">
    <property type="entry name" value="ABC_TRANSPORTER_1"/>
    <property type="match status" value="1"/>
</dbReference>
<evidence type="ECO:0000256" key="1">
    <source>
        <dbReference type="ARBA" id="ARBA00022448"/>
    </source>
</evidence>
<keyword evidence="3 8" id="KW-0997">Cell inner membrane</keyword>
<dbReference type="GO" id="GO:0005524">
    <property type="term" value="F:ATP binding"/>
    <property type="evidence" value="ECO:0007669"/>
    <property type="project" value="UniProtKB-UniRule"/>
</dbReference>
<dbReference type="GO" id="GO:0005886">
    <property type="term" value="C:plasma membrane"/>
    <property type="evidence" value="ECO:0007669"/>
    <property type="project" value="UniProtKB-SubCell"/>
</dbReference>
<dbReference type="InterPro" id="IPR015854">
    <property type="entry name" value="ABC_transpr_LolD-like"/>
</dbReference>
<comment type="caution">
    <text evidence="10">The sequence shown here is derived from an EMBL/GenBank/DDBJ whole genome shotgun (WGS) entry which is preliminary data.</text>
</comment>
<dbReference type="GO" id="GO:0016887">
    <property type="term" value="F:ATP hydrolysis activity"/>
    <property type="evidence" value="ECO:0007669"/>
    <property type="project" value="InterPro"/>
</dbReference>
<keyword evidence="1 8" id="KW-0813">Transport</keyword>
<evidence type="ECO:0000256" key="3">
    <source>
        <dbReference type="ARBA" id="ARBA00022519"/>
    </source>
</evidence>
<evidence type="ECO:0000256" key="7">
    <source>
        <dbReference type="ARBA" id="ARBA00023136"/>
    </source>
</evidence>
<name>A0A0C1QQ86_9GAMM</name>
<evidence type="ECO:0000256" key="2">
    <source>
        <dbReference type="ARBA" id="ARBA00022475"/>
    </source>
</evidence>
<dbReference type="Gene3D" id="3.40.50.300">
    <property type="entry name" value="P-loop containing nucleotide triphosphate hydrolases"/>
    <property type="match status" value="1"/>
</dbReference>
<organism evidence="10 11">
    <name type="scientific">Pseudoalteromonas luteoviolacea</name>
    <dbReference type="NCBI Taxonomy" id="43657"/>
    <lineage>
        <taxon>Bacteria</taxon>
        <taxon>Pseudomonadati</taxon>
        <taxon>Pseudomonadota</taxon>
        <taxon>Gammaproteobacteria</taxon>
        <taxon>Alteromonadales</taxon>
        <taxon>Pseudoalteromonadaceae</taxon>
        <taxon>Pseudoalteromonas</taxon>
    </lineage>
</organism>
<dbReference type="Proteomes" id="UP000031327">
    <property type="component" value="Unassembled WGS sequence"/>
</dbReference>
<dbReference type="RefSeq" id="WP_039609005.1">
    <property type="nucleotide sequence ID" value="NZ_JWIC01000005.1"/>
</dbReference>
<keyword evidence="5 8" id="KW-0067">ATP-binding</keyword>
<keyword evidence="7 8" id="KW-0472">Membrane</keyword>
<dbReference type="GO" id="GO:0089705">
    <property type="term" value="P:protein localization to outer membrane"/>
    <property type="evidence" value="ECO:0007669"/>
    <property type="project" value="TreeGrafter"/>
</dbReference>
<dbReference type="EC" id="7.6.2.-" evidence="8"/>
<proteinExistence type="inferred from homology"/>
<dbReference type="InterPro" id="IPR003439">
    <property type="entry name" value="ABC_transporter-like_ATP-bd"/>
</dbReference>
<evidence type="ECO:0000259" key="9">
    <source>
        <dbReference type="PROSITE" id="PS50893"/>
    </source>
</evidence>
<dbReference type="GO" id="GO:0044874">
    <property type="term" value="P:lipoprotein localization to outer membrane"/>
    <property type="evidence" value="ECO:0007669"/>
    <property type="project" value="UniProtKB-ARBA"/>
</dbReference>
<evidence type="ECO:0000256" key="8">
    <source>
        <dbReference type="RuleBase" id="RU367068"/>
    </source>
</evidence>